<proteinExistence type="inferred from homology"/>
<evidence type="ECO:0000313" key="14">
    <source>
        <dbReference type="EMBL" id="OQR83895.1"/>
    </source>
</evidence>
<dbReference type="InterPro" id="IPR001609">
    <property type="entry name" value="Myosin_head_motor_dom-like"/>
</dbReference>
<dbReference type="Pfam" id="PF01363">
    <property type="entry name" value="FYVE"/>
    <property type="match status" value="1"/>
</dbReference>
<dbReference type="PROSITE" id="PS50096">
    <property type="entry name" value="IQ"/>
    <property type="match status" value="1"/>
</dbReference>
<keyword evidence="15" id="KW-1185">Reference proteome</keyword>
<dbReference type="PRINTS" id="PR00193">
    <property type="entry name" value="MYOSINHEAVY"/>
</dbReference>
<dbReference type="InterPro" id="IPR000306">
    <property type="entry name" value="Znf_FYVE"/>
</dbReference>
<organism evidence="14 15">
    <name type="scientific">Achlya hypogyna</name>
    <name type="common">Oomycete</name>
    <name type="synonym">Protoachlya hypogyna</name>
    <dbReference type="NCBI Taxonomy" id="1202772"/>
    <lineage>
        <taxon>Eukaryota</taxon>
        <taxon>Sar</taxon>
        <taxon>Stramenopiles</taxon>
        <taxon>Oomycota</taxon>
        <taxon>Saprolegniomycetes</taxon>
        <taxon>Saprolegniales</taxon>
        <taxon>Achlyaceae</taxon>
        <taxon>Achlya</taxon>
    </lineage>
</organism>
<dbReference type="InterPro" id="IPR003018">
    <property type="entry name" value="GAF"/>
</dbReference>
<dbReference type="SUPFAM" id="SSF52540">
    <property type="entry name" value="P-loop containing nucleoside triphosphate hydrolases"/>
    <property type="match status" value="1"/>
</dbReference>
<evidence type="ECO:0000256" key="8">
    <source>
        <dbReference type="ARBA" id="ARBA00023203"/>
    </source>
</evidence>
<dbReference type="GO" id="GO:0000146">
    <property type="term" value="F:microfilament motor activity"/>
    <property type="evidence" value="ECO:0007669"/>
    <property type="project" value="TreeGrafter"/>
</dbReference>
<feature type="region of interest" description="Actin-binding" evidence="10">
    <location>
        <begin position="618"/>
        <end position="640"/>
    </location>
</feature>
<dbReference type="CDD" id="cd15737">
    <property type="entry name" value="FYVE2_Vac1p_like"/>
    <property type="match status" value="1"/>
</dbReference>
<dbReference type="GO" id="GO:0005737">
    <property type="term" value="C:cytoplasm"/>
    <property type="evidence" value="ECO:0007669"/>
    <property type="project" value="TreeGrafter"/>
</dbReference>
<evidence type="ECO:0000256" key="7">
    <source>
        <dbReference type="ARBA" id="ARBA00023175"/>
    </source>
</evidence>
<accession>A0A1V9YDV0</accession>
<comment type="caution">
    <text evidence="14">The sequence shown here is derived from an EMBL/GenBank/DDBJ whole genome shotgun (WGS) entry which is preliminary data.</text>
</comment>
<keyword evidence="7 10" id="KW-0505">Motor protein</keyword>
<dbReference type="STRING" id="1202772.A0A1V9YDV0"/>
<feature type="region of interest" description="Disordered" evidence="11">
    <location>
        <begin position="923"/>
        <end position="956"/>
    </location>
</feature>
<feature type="region of interest" description="Disordered" evidence="11">
    <location>
        <begin position="845"/>
        <end position="864"/>
    </location>
</feature>
<dbReference type="Proteomes" id="UP000243579">
    <property type="component" value="Unassembled WGS sequence"/>
</dbReference>
<dbReference type="EMBL" id="JNBR01002050">
    <property type="protein sequence ID" value="OQR83895.1"/>
    <property type="molecule type" value="Genomic_DNA"/>
</dbReference>
<evidence type="ECO:0000259" key="13">
    <source>
        <dbReference type="PROSITE" id="PS51456"/>
    </source>
</evidence>
<feature type="domain" description="Myosin motor" evidence="13">
    <location>
        <begin position="2"/>
        <end position="753"/>
    </location>
</feature>
<protein>
    <submittedName>
        <fullName evidence="14">Myosin-like protein</fullName>
    </submittedName>
</protein>
<gene>
    <name evidence="14" type="ORF">ACHHYP_14149</name>
</gene>
<keyword evidence="8 10" id="KW-0009">Actin-binding</keyword>
<feature type="domain" description="FYVE-type" evidence="12">
    <location>
        <begin position="978"/>
        <end position="1028"/>
    </location>
</feature>
<dbReference type="SMART" id="SM00064">
    <property type="entry name" value="FYVE"/>
    <property type="match status" value="1"/>
</dbReference>
<keyword evidence="6 10" id="KW-0518">Myosin</keyword>
<dbReference type="InterPro" id="IPR013083">
    <property type="entry name" value="Znf_RING/FYVE/PHD"/>
</dbReference>
<evidence type="ECO:0000256" key="4">
    <source>
        <dbReference type="ARBA" id="ARBA00022833"/>
    </source>
</evidence>
<dbReference type="InterPro" id="IPR027417">
    <property type="entry name" value="P-loop_NTPase"/>
</dbReference>
<keyword evidence="3 9" id="KW-0863">Zinc-finger</keyword>
<evidence type="ECO:0000313" key="15">
    <source>
        <dbReference type="Proteomes" id="UP000243579"/>
    </source>
</evidence>
<evidence type="ECO:0000256" key="2">
    <source>
        <dbReference type="ARBA" id="ARBA00022741"/>
    </source>
</evidence>
<dbReference type="SUPFAM" id="SSF55781">
    <property type="entry name" value="GAF domain-like"/>
    <property type="match status" value="1"/>
</dbReference>
<dbReference type="Pfam" id="PF01590">
    <property type="entry name" value="GAF"/>
    <property type="match status" value="1"/>
</dbReference>
<keyword evidence="4" id="KW-0862">Zinc</keyword>
<evidence type="ECO:0000256" key="11">
    <source>
        <dbReference type="SAM" id="MobiDB-lite"/>
    </source>
</evidence>
<dbReference type="PROSITE" id="PS51456">
    <property type="entry name" value="MYOSIN_MOTOR"/>
    <property type="match status" value="1"/>
</dbReference>
<dbReference type="Gene3D" id="1.10.10.820">
    <property type="match status" value="1"/>
</dbReference>
<feature type="compositionally biased region" description="Polar residues" evidence="11">
    <location>
        <begin position="938"/>
        <end position="954"/>
    </location>
</feature>
<dbReference type="PANTHER" id="PTHR13140:SF845">
    <property type="entry name" value="MYOSIN-LIKE PROTEIN"/>
    <property type="match status" value="1"/>
</dbReference>
<evidence type="ECO:0000256" key="1">
    <source>
        <dbReference type="ARBA" id="ARBA00022723"/>
    </source>
</evidence>
<dbReference type="InterPro" id="IPR036961">
    <property type="entry name" value="Kinesin_motor_dom_sf"/>
</dbReference>
<keyword evidence="5 10" id="KW-0067">ATP-binding</keyword>
<dbReference type="PROSITE" id="PS50178">
    <property type="entry name" value="ZF_FYVE"/>
    <property type="match status" value="1"/>
</dbReference>
<evidence type="ECO:0000256" key="6">
    <source>
        <dbReference type="ARBA" id="ARBA00023123"/>
    </source>
</evidence>
<dbReference type="SUPFAM" id="SSF57903">
    <property type="entry name" value="FYVE/PHD zinc finger"/>
    <property type="match status" value="1"/>
</dbReference>
<dbReference type="GO" id="GO:0016020">
    <property type="term" value="C:membrane"/>
    <property type="evidence" value="ECO:0007669"/>
    <property type="project" value="TreeGrafter"/>
</dbReference>
<evidence type="ECO:0000256" key="3">
    <source>
        <dbReference type="ARBA" id="ARBA00022771"/>
    </source>
</evidence>
<feature type="compositionally biased region" description="Acidic residues" evidence="11">
    <location>
        <begin position="848"/>
        <end position="864"/>
    </location>
</feature>
<dbReference type="SMART" id="SM00242">
    <property type="entry name" value="MYSc"/>
    <property type="match status" value="1"/>
</dbReference>
<dbReference type="OrthoDB" id="71736at2759"/>
<evidence type="ECO:0000256" key="9">
    <source>
        <dbReference type="PROSITE-ProRule" id="PRU00091"/>
    </source>
</evidence>
<dbReference type="GO" id="GO:0008270">
    <property type="term" value="F:zinc ion binding"/>
    <property type="evidence" value="ECO:0007669"/>
    <property type="project" value="UniProtKB-KW"/>
</dbReference>
<dbReference type="InterPro" id="IPR029016">
    <property type="entry name" value="GAF-like_dom_sf"/>
</dbReference>
<feature type="binding site" evidence="10">
    <location>
        <begin position="110"/>
        <end position="117"/>
    </location>
    <ligand>
        <name>ATP</name>
        <dbReference type="ChEBI" id="CHEBI:30616"/>
    </ligand>
</feature>
<keyword evidence="2 10" id="KW-0547">Nucleotide-binding</keyword>
<reference evidence="14 15" key="1">
    <citation type="journal article" date="2014" name="Genome Biol. Evol.">
        <title>The secreted proteins of Achlya hypogyna and Thraustotheca clavata identify the ancestral oomycete secretome and reveal gene acquisitions by horizontal gene transfer.</title>
        <authorList>
            <person name="Misner I."/>
            <person name="Blouin N."/>
            <person name="Leonard G."/>
            <person name="Richards T.A."/>
            <person name="Lane C.E."/>
        </authorList>
    </citation>
    <scope>NUCLEOTIDE SEQUENCE [LARGE SCALE GENOMIC DNA]</scope>
    <source>
        <strain evidence="14 15">ATCC 48635</strain>
    </source>
</reference>
<dbReference type="InterPro" id="IPR017455">
    <property type="entry name" value="Znf_FYVE-rel"/>
</dbReference>
<sequence>MGSVADLTELMELTEDTIFDALHERFLRKEIYTNTGHILLAVNPFERLPATYGTAIMEAYAAFYAPNGAADENASPLPPHIYRVAAKAYQAMLRGKLSDAPGDQSILISGESGSGKTESTKLLMEYLAHVGDVPVPVRMSLPVNTATISDKVLDANIVLESFGNARTLRNDNSSRFGKLIQMNFDDGLLTSASIQTYLLEKVRLVTQSAGERNYHIFYEMIMGGSEVQLARWGLIPTSDVRIAADGRRRIMASFRYLNQSDCFDRKDHTNDAHTYMQLLRALQTIGFSTDEQWGMQNLLAALLHLGNLSFQVAPKDHCHVAPTSRGALIAAASLLSIDDVDALEQALVTRTFRVAAESKVLRLSIDEAKNTRDGLTKALYGRLFEWLVIRMNMFLRHDDTDNASSFGTASSHAHAGSWIGILDIFGFEVFPVNSFEQLCINFANETLQQQFNRHNFANEALEYKKEGLVWTPVAFVDNKECVELFSAKPFGLFSLMDEESMLATGTDASLASKLYLRCGANKRFVANRVQQGRGLFAVEHYAGPVEYTIAGIRDKNKDDLRQDIVDLFQTATADASFARLLCEAGLTRRSSVSPVPLRRQESKRLNNSSVGGQFKAQLLHLMDMLGHTAPHYVRCLKPNDTAAAGLMTKTRVAEQLRCNGVLQAVQVARAGFPVRMLHAEFVARYAVVARATDRRAALGSLYAVVDHVLPLLPGTAPQTADLTAQSFARGIQLGFTKVFLRAPTFERLETLRVKHVAAHQQRIGERLLGFFHRARFLRLRRAVVVLQRRLRRRRARHALATTLQAFARMALARVRFRQQRNAIIYLQRAVRARQAQAKLRWVLGGSDSDSDEADSGDEEVEDDDDDAWLAHVPRESFSALSPISSSGSDEEDVVRMTYVAAPLHANARASGIYRSTVKQLQPIRKGPGVIPEQADVPSPSTDPRGTASSAGSRRTTMRRTTFALRKLSVMEAAKWKQDEDSFACFQCNKRFTLFRRRHHCRVCGEVICDACSTFVGLDKKSVRVCLLCSTLNVEERAPTNITLMSDDVWPHPWPEPPYPHDEDARLHVVRQLPLQTLMEARDWLGLCNALQSHFKASVGYISIVCEEDQWVISRVGSFHTKLPREMSFCSYTICGDAPLVVKDASRDDRFKESPLVQGGKGKFRFYAGAPIVWTAGMDIVLGSIAVLDTKPRKHVTPEDVDFLATLSAAVSSRISEYLPRVK</sequence>
<dbReference type="Gene3D" id="1.20.120.720">
    <property type="entry name" value="Myosin VI head, motor domain, U50 subdomain"/>
    <property type="match status" value="1"/>
</dbReference>
<dbReference type="AlphaFoldDB" id="A0A1V9YDV0"/>
<dbReference type="InterPro" id="IPR011011">
    <property type="entry name" value="Znf_FYVE_PHD"/>
</dbReference>
<dbReference type="GO" id="GO:0005524">
    <property type="term" value="F:ATP binding"/>
    <property type="evidence" value="ECO:0007669"/>
    <property type="project" value="UniProtKB-UniRule"/>
</dbReference>
<dbReference type="GO" id="GO:0051015">
    <property type="term" value="F:actin filament binding"/>
    <property type="evidence" value="ECO:0007669"/>
    <property type="project" value="TreeGrafter"/>
</dbReference>
<comment type="similarity">
    <text evidence="10">Belongs to the TRAFAC class myosin-kinesin ATPase superfamily. Myosin family.</text>
</comment>
<dbReference type="Gene3D" id="1.20.5.4820">
    <property type="match status" value="1"/>
</dbReference>
<name>A0A1V9YDV0_ACHHY</name>
<dbReference type="Gene3D" id="3.30.450.40">
    <property type="match status" value="1"/>
</dbReference>
<evidence type="ECO:0000259" key="12">
    <source>
        <dbReference type="PROSITE" id="PS50178"/>
    </source>
</evidence>
<dbReference type="GO" id="GO:0016459">
    <property type="term" value="C:myosin complex"/>
    <property type="evidence" value="ECO:0007669"/>
    <property type="project" value="UniProtKB-KW"/>
</dbReference>
<keyword evidence="1" id="KW-0479">Metal-binding</keyword>
<evidence type="ECO:0000256" key="10">
    <source>
        <dbReference type="PROSITE-ProRule" id="PRU00782"/>
    </source>
</evidence>
<dbReference type="Gene3D" id="1.20.58.530">
    <property type="match status" value="1"/>
</dbReference>
<dbReference type="Gene3D" id="3.40.850.10">
    <property type="entry name" value="Kinesin motor domain"/>
    <property type="match status" value="1"/>
</dbReference>
<dbReference type="Gene3D" id="3.30.40.10">
    <property type="entry name" value="Zinc/RING finger domain, C3HC4 (zinc finger)"/>
    <property type="match status" value="1"/>
</dbReference>
<dbReference type="PANTHER" id="PTHR13140">
    <property type="entry name" value="MYOSIN"/>
    <property type="match status" value="1"/>
</dbReference>
<dbReference type="GO" id="GO:0007015">
    <property type="term" value="P:actin filament organization"/>
    <property type="evidence" value="ECO:0007669"/>
    <property type="project" value="TreeGrafter"/>
</dbReference>
<evidence type="ECO:0000256" key="5">
    <source>
        <dbReference type="ARBA" id="ARBA00022840"/>
    </source>
</evidence>
<dbReference type="Pfam" id="PF00063">
    <property type="entry name" value="Myosin_head"/>
    <property type="match status" value="1"/>
</dbReference>